<feature type="region of interest" description="Disordered" evidence="8">
    <location>
        <begin position="1"/>
        <end position="23"/>
    </location>
</feature>
<dbReference type="OrthoDB" id="5296287at2759"/>
<dbReference type="AlphaFoldDB" id="A0A6A5WAR0"/>
<feature type="transmembrane region" description="Helical" evidence="9">
    <location>
        <begin position="147"/>
        <end position="167"/>
    </location>
</feature>
<dbReference type="InterPro" id="IPR036259">
    <property type="entry name" value="MFS_trans_sf"/>
</dbReference>
<feature type="transmembrane region" description="Helical" evidence="9">
    <location>
        <begin position="240"/>
        <end position="265"/>
    </location>
</feature>
<feature type="compositionally biased region" description="Polar residues" evidence="8">
    <location>
        <begin position="11"/>
        <end position="23"/>
    </location>
</feature>
<dbReference type="PANTHER" id="PTHR23502">
    <property type="entry name" value="MAJOR FACILITATOR SUPERFAMILY"/>
    <property type="match status" value="1"/>
</dbReference>
<dbReference type="CDD" id="cd17323">
    <property type="entry name" value="MFS_Tpo1_MDR_like"/>
    <property type="match status" value="1"/>
</dbReference>
<keyword evidence="12" id="KW-1185">Reference proteome</keyword>
<feature type="transmembrane region" description="Helical" evidence="9">
    <location>
        <begin position="482"/>
        <end position="502"/>
    </location>
</feature>
<comment type="subcellular location">
    <subcellularLocation>
        <location evidence="1">Cell membrane</location>
        <topology evidence="1">Multi-pass membrane protein</topology>
    </subcellularLocation>
</comment>
<keyword evidence="2" id="KW-0813">Transport</keyword>
<dbReference type="Gene3D" id="1.20.1250.20">
    <property type="entry name" value="MFS general substrate transporter like domains"/>
    <property type="match status" value="1"/>
</dbReference>
<keyword evidence="4 9" id="KW-0812">Transmembrane</keyword>
<keyword evidence="3" id="KW-1003">Cell membrane</keyword>
<evidence type="ECO:0000256" key="4">
    <source>
        <dbReference type="ARBA" id="ARBA00022692"/>
    </source>
</evidence>
<feature type="transmembrane region" description="Helical" evidence="9">
    <location>
        <begin position="377"/>
        <end position="401"/>
    </location>
</feature>
<dbReference type="PROSITE" id="PS50850">
    <property type="entry name" value="MFS"/>
    <property type="match status" value="1"/>
</dbReference>
<dbReference type="Pfam" id="PF07690">
    <property type="entry name" value="MFS_1"/>
    <property type="match status" value="1"/>
</dbReference>
<feature type="transmembrane region" description="Helical" evidence="9">
    <location>
        <begin position="272"/>
        <end position="296"/>
    </location>
</feature>
<evidence type="ECO:0000256" key="3">
    <source>
        <dbReference type="ARBA" id="ARBA00022475"/>
    </source>
</evidence>
<dbReference type="SUPFAM" id="SSF103473">
    <property type="entry name" value="MFS general substrate transporter"/>
    <property type="match status" value="1"/>
</dbReference>
<feature type="transmembrane region" description="Helical" evidence="9">
    <location>
        <begin position="179"/>
        <end position="203"/>
    </location>
</feature>
<dbReference type="GO" id="GO:0042908">
    <property type="term" value="P:xenobiotic transport"/>
    <property type="evidence" value="ECO:0007669"/>
    <property type="project" value="UniProtKB-ARBA"/>
</dbReference>
<dbReference type="FunFam" id="1.20.1250.20:FF:000011">
    <property type="entry name" value="MFS multidrug transporter, putative"/>
    <property type="match status" value="1"/>
</dbReference>
<evidence type="ECO:0000256" key="7">
    <source>
        <dbReference type="ARBA" id="ARBA00038459"/>
    </source>
</evidence>
<evidence type="ECO:0000256" key="6">
    <source>
        <dbReference type="ARBA" id="ARBA00023136"/>
    </source>
</evidence>
<evidence type="ECO:0000256" key="2">
    <source>
        <dbReference type="ARBA" id="ARBA00022448"/>
    </source>
</evidence>
<feature type="transmembrane region" description="Helical" evidence="9">
    <location>
        <begin position="455"/>
        <end position="476"/>
    </location>
</feature>
<feature type="transmembrane region" description="Helical" evidence="9">
    <location>
        <begin position="215"/>
        <end position="234"/>
    </location>
</feature>
<evidence type="ECO:0000256" key="5">
    <source>
        <dbReference type="ARBA" id="ARBA00022989"/>
    </source>
</evidence>
<dbReference type="EMBL" id="ML977599">
    <property type="protein sequence ID" value="KAF1998993.1"/>
    <property type="molecule type" value="Genomic_DNA"/>
</dbReference>
<reference evidence="11" key="1">
    <citation type="journal article" date="2020" name="Stud. Mycol.">
        <title>101 Dothideomycetes genomes: a test case for predicting lifestyles and emergence of pathogens.</title>
        <authorList>
            <person name="Haridas S."/>
            <person name="Albert R."/>
            <person name="Binder M."/>
            <person name="Bloem J."/>
            <person name="Labutti K."/>
            <person name="Salamov A."/>
            <person name="Andreopoulos B."/>
            <person name="Baker S."/>
            <person name="Barry K."/>
            <person name="Bills G."/>
            <person name="Bluhm B."/>
            <person name="Cannon C."/>
            <person name="Castanera R."/>
            <person name="Culley D."/>
            <person name="Daum C."/>
            <person name="Ezra D."/>
            <person name="Gonzalez J."/>
            <person name="Henrissat B."/>
            <person name="Kuo A."/>
            <person name="Liang C."/>
            <person name="Lipzen A."/>
            <person name="Lutzoni F."/>
            <person name="Magnuson J."/>
            <person name="Mondo S."/>
            <person name="Nolan M."/>
            <person name="Ohm R."/>
            <person name="Pangilinan J."/>
            <person name="Park H.-J."/>
            <person name="Ramirez L."/>
            <person name="Alfaro M."/>
            <person name="Sun H."/>
            <person name="Tritt A."/>
            <person name="Yoshinaga Y."/>
            <person name="Zwiers L.-H."/>
            <person name="Turgeon B."/>
            <person name="Goodwin S."/>
            <person name="Spatafora J."/>
            <person name="Crous P."/>
            <person name="Grigoriev I."/>
        </authorList>
    </citation>
    <scope>NUCLEOTIDE SEQUENCE</scope>
    <source>
        <strain evidence="11">CBS 123094</strain>
    </source>
</reference>
<feature type="transmembrane region" description="Helical" evidence="9">
    <location>
        <begin position="413"/>
        <end position="434"/>
    </location>
</feature>
<dbReference type="GO" id="GO:0140115">
    <property type="term" value="P:export across plasma membrane"/>
    <property type="evidence" value="ECO:0007669"/>
    <property type="project" value="UniProtKB-ARBA"/>
</dbReference>
<dbReference type="Proteomes" id="UP000799779">
    <property type="component" value="Unassembled WGS sequence"/>
</dbReference>
<dbReference type="InterPro" id="IPR020846">
    <property type="entry name" value="MFS_dom"/>
</dbReference>
<evidence type="ECO:0000256" key="8">
    <source>
        <dbReference type="SAM" id="MobiDB-lite"/>
    </source>
</evidence>
<name>A0A6A5WAR0_9PLEO</name>
<dbReference type="PROSITE" id="PS00216">
    <property type="entry name" value="SUGAR_TRANSPORT_1"/>
    <property type="match status" value="1"/>
</dbReference>
<feature type="transmembrane region" description="Helical" evidence="9">
    <location>
        <begin position="514"/>
        <end position="538"/>
    </location>
</feature>
<organism evidence="11 12">
    <name type="scientific">Amniculicola lignicola CBS 123094</name>
    <dbReference type="NCBI Taxonomy" id="1392246"/>
    <lineage>
        <taxon>Eukaryota</taxon>
        <taxon>Fungi</taxon>
        <taxon>Dikarya</taxon>
        <taxon>Ascomycota</taxon>
        <taxon>Pezizomycotina</taxon>
        <taxon>Dothideomycetes</taxon>
        <taxon>Pleosporomycetidae</taxon>
        <taxon>Pleosporales</taxon>
        <taxon>Amniculicolaceae</taxon>
        <taxon>Amniculicola</taxon>
    </lineage>
</organism>
<evidence type="ECO:0000313" key="12">
    <source>
        <dbReference type="Proteomes" id="UP000799779"/>
    </source>
</evidence>
<protein>
    <submittedName>
        <fullName evidence="11">MFS general substrate transporter</fullName>
    </submittedName>
</protein>
<feature type="transmembrane region" description="Helical" evidence="9">
    <location>
        <begin position="550"/>
        <end position="572"/>
    </location>
</feature>
<feature type="domain" description="Major facilitator superfamily (MFS) profile" evidence="10">
    <location>
        <begin position="149"/>
        <end position="576"/>
    </location>
</feature>
<keyword evidence="5 9" id="KW-1133">Transmembrane helix</keyword>
<dbReference type="GO" id="GO:0022857">
    <property type="term" value="F:transmembrane transporter activity"/>
    <property type="evidence" value="ECO:0007669"/>
    <property type="project" value="InterPro"/>
</dbReference>
<evidence type="ECO:0000313" key="11">
    <source>
        <dbReference type="EMBL" id="KAF1998993.1"/>
    </source>
</evidence>
<gene>
    <name evidence="11" type="ORF">P154DRAFT_602128</name>
</gene>
<dbReference type="InterPro" id="IPR011701">
    <property type="entry name" value="MFS"/>
</dbReference>
<evidence type="ECO:0000256" key="9">
    <source>
        <dbReference type="SAM" id="Phobius"/>
    </source>
</evidence>
<evidence type="ECO:0000259" key="10">
    <source>
        <dbReference type="PROSITE" id="PS50850"/>
    </source>
</evidence>
<dbReference type="PANTHER" id="PTHR23502:SF186">
    <property type="entry name" value="MAJOR FACILITATOR SUPERFAMILY (MFS) PROFILE DOMAIN-CONTAINING PROTEIN"/>
    <property type="match status" value="1"/>
</dbReference>
<dbReference type="InterPro" id="IPR005829">
    <property type="entry name" value="Sugar_transporter_CS"/>
</dbReference>
<keyword evidence="6 9" id="KW-0472">Membrane</keyword>
<accession>A0A6A5WAR0</accession>
<sequence length="592" mass="64401">MSIPQRASRFLNFSNPTPKNNQREVSVFDTDGRAARMSVLAGSSLFPRPNQPRKRHSTWVGTRNLQRQTWIAPVVETDVPARVWSGEFSVERRPSWQSRTSGRWSGELDVEGYGDEDGEGEKKNLFLVQWEEGDAENPLNFGKGRKWFNAMMLAFACFMVSIASSGFSQGTAQLKEEFVISQVTSLLATSVFVLGFAVGALILSPLSEVYGRRELYIMTFGAFVGLSGGVGLAQSMNVILVLRFFGGLAGSFTQAVAPAVVADIFAAQERGLVMSIFTLSGLMGQNLAPIICGFLVKAFGWRSIPILITAASLPTWLILTFTFPETYAPVLLQRRAATLSKTTGKLHLVAGITPKPILQQLRVGALRPWVMLAFEPIVTLLSLFLSVVHGTLFLLFAAYPIVFQQTRGWPQGIASLPFLSICLGIILALVYIAVYDQKRYANVVKMNNGAAPPEARLPPAMLASVTLPVGLFWFAWTNGPELPFMISVSAGTLFGFNLVLLYNSITNYIVDAYLGYAASALAASTVLRSIAGAAFPLFTPQLYASLGIHWASSIPGFMALVFVPALVGFYVWGERLRGLTRFGAEAAGMGGK</sequence>
<evidence type="ECO:0000256" key="1">
    <source>
        <dbReference type="ARBA" id="ARBA00004651"/>
    </source>
</evidence>
<comment type="similarity">
    <text evidence="7">Belongs to the major facilitator superfamily. DHA1 family. Polyamines/proton antiporter (TC 2.A.1.2.16) subfamily.</text>
</comment>
<proteinExistence type="inferred from homology"/>
<dbReference type="GO" id="GO:0005886">
    <property type="term" value="C:plasma membrane"/>
    <property type="evidence" value="ECO:0007669"/>
    <property type="project" value="UniProtKB-SubCell"/>
</dbReference>